<accession>A0A9P7MEZ7</accession>
<evidence type="ECO:0000313" key="2">
    <source>
        <dbReference type="EMBL" id="KAG5941379.1"/>
    </source>
</evidence>
<proteinExistence type="predicted"/>
<protein>
    <recommendedName>
        <fullName evidence="4">DRBM domain-containing protein</fullName>
    </recommendedName>
</protein>
<evidence type="ECO:0000256" key="1">
    <source>
        <dbReference type="SAM" id="MobiDB-lite"/>
    </source>
</evidence>
<gene>
    <name evidence="2" type="ORF">E4U60_007914</name>
</gene>
<dbReference type="CDD" id="cd00048">
    <property type="entry name" value="DSRM_SF"/>
    <property type="match status" value="1"/>
</dbReference>
<reference evidence="2 3" key="1">
    <citation type="journal article" date="2020" name="bioRxiv">
        <title>Whole genome comparisons of ergot fungi reveals the divergence and evolution of species within the genus Claviceps are the result of varying mechanisms driving genome evolution and host range expansion.</title>
        <authorList>
            <person name="Wyka S.A."/>
            <person name="Mondo S.J."/>
            <person name="Liu M."/>
            <person name="Dettman J."/>
            <person name="Nalam V."/>
            <person name="Broders K.D."/>
        </authorList>
    </citation>
    <scope>NUCLEOTIDE SEQUENCE [LARGE SCALE GENOMIC DNA]</scope>
    <source>
        <strain evidence="2 3">CCC 1485</strain>
    </source>
</reference>
<feature type="region of interest" description="Disordered" evidence="1">
    <location>
        <begin position="150"/>
        <end position="231"/>
    </location>
</feature>
<organism evidence="2 3">
    <name type="scientific">Claviceps pazoutovae</name>
    <dbReference type="NCBI Taxonomy" id="1649127"/>
    <lineage>
        <taxon>Eukaryota</taxon>
        <taxon>Fungi</taxon>
        <taxon>Dikarya</taxon>
        <taxon>Ascomycota</taxon>
        <taxon>Pezizomycotina</taxon>
        <taxon>Sordariomycetes</taxon>
        <taxon>Hypocreomycetidae</taxon>
        <taxon>Hypocreales</taxon>
        <taxon>Clavicipitaceae</taxon>
        <taxon>Claviceps</taxon>
    </lineage>
</organism>
<dbReference type="EMBL" id="SRPO01000097">
    <property type="protein sequence ID" value="KAG5941379.1"/>
    <property type="molecule type" value="Genomic_DNA"/>
</dbReference>
<comment type="caution">
    <text evidence="2">The sequence shown here is derived from an EMBL/GenBank/DDBJ whole genome shotgun (WGS) entry which is preliminary data.</text>
</comment>
<keyword evidence="3" id="KW-1185">Reference proteome</keyword>
<dbReference type="OrthoDB" id="5222339at2759"/>
<feature type="compositionally biased region" description="Low complexity" evidence="1">
    <location>
        <begin position="175"/>
        <end position="208"/>
    </location>
</feature>
<dbReference type="SUPFAM" id="SSF54768">
    <property type="entry name" value="dsRNA-binding domain-like"/>
    <property type="match status" value="1"/>
</dbReference>
<feature type="compositionally biased region" description="Basic and acidic residues" evidence="1">
    <location>
        <begin position="155"/>
        <end position="173"/>
    </location>
</feature>
<dbReference type="Gene3D" id="3.30.160.20">
    <property type="match status" value="1"/>
</dbReference>
<evidence type="ECO:0008006" key="4">
    <source>
        <dbReference type="Google" id="ProtNLM"/>
    </source>
</evidence>
<sequence length="324" mass="35473">MAATQQLCVPWRKLLDWVQQQIDTEAETGQPIALTRLQLEAVSHLIPFNEEPNVSDKDYVSLLLQSTQSRRLGPPTFTNPEPVSMPIDGHFEPRWQCFCDIRSVGKFPRLGYGMSTTQPAPWFQSKKNAKQFAAKQALDFLSLTPSTVHSGPSLLDKRPWPTTPHEKVSRPKWEPAPMGSLAPPSSSLAPMPSAMPSSVPSLTTSAPSIPLPPPTTSTLSAPDANSASSKNQTVFEQVAALAGRMGIDSPSYKIEPDPAGGDTFCGRPIFRNGGRVPLELGMVKGAESPSQAKMRVAEEVLTWLDEEMQRRQAVFQNIWSKASE</sequence>
<evidence type="ECO:0000313" key="3">
    <source>
        <dbReference type="Proteomes" id="UP000706124"/>
    </source>
</evidence>
<name>A0A9P7MEZ7_9HYPO</name>
<dbReference type="AlphaFoldDB" id="A0A9P7MEZ7"/>
<dbReference type="Proteomes" id="UP000706124">
    <property type="component" value="Unassembled WGS sequence"/>
</dbReference>